<dbReference type="Gene3D" id="3.80.10.10">
    <property type="entry name" value="Ribonuclease Inhibitor"/>
    <property type="match status" value="1"/>
</dbReference>
<evidence type="ECO:0000313" key="1">
    <source>
        <dbReference type="EMBL" id="KAF6751922.1"/>
    </source>
</evidence>
<reference evidence="1 2" key="1">
    <citation type="submission" date="2020-07" db="EMBL/GenBank/DDBJ databases">
        <title>Comparative genomics of pyrophilous fungi reveals a link between fire events and developmental genes.</title>
        <authorList>
            <consortium name="DOE Joint Genome Institute"/>
            <person name="Steindorff A.S."/>
            <person name="Carver A."/>
            <person name="Calhoun S."/>
            <person name="Stillman K."/>
            <person name="Liu H."/>
            <person name="Lipzen A."/>
            <person name="Pangilinan J."/>
            <person name="Labutti K."/>
            <person name="Bruns T.D."/>
            <person name="Grigoriev I.V."/>
        </authorList>
    </citation>
    <scope>NUCLEOTIDE SEQUENCE [LARGE SCALE GENOMIC DNA]</scope>
    <source>
        <strain evidence="1 2">CBS 144469</strain>
    </source>
</reference>
<evidence type="ECO:0008006" key="3">
    <source>
        <dbReference type="Google" id="ProtNLM"/>
    </source>
</evidence>
<gene>
    <name evidence="1" type="ORF">DFP72DRAFT_1135211</name>
</gene>
<dbReference type="OrthoDB" id="2985176at2759"/>
<organism evidence="1 2">
    <name type="scientific">Ephemerocybe angulata</name>
    <dbReference type="NCBI Taxonomy" id="980116"/>
    <lineage>
        <taxon>Eukaryota</taxon>
        <taxon>Fungi</taxon>
        <taxon>Dikarya</taxon>
        <taxon>Basidiomycota</taxon>
        <taxon>Agaricomycotina</taxon>
        <taxon>Agaricomycetes</taxon>
        <taxon>Agaricomycetidae</taxon>
        <taxon>Agaricales</taxon>
        <taxon>Agaricineae</taxon>
        <taxon>Psathyrellaceae</taxon>
        <taxon>Ephemerocybe</taxon>
    </lineage>
</organism>
<evidence type="ECO:0000313" key="2">
    <source>
        <dbReference type="Proteomes" id="UP000521943"/>
    </source>
</evidence>
<dbReference type="InterPro" id="IPR032675">
    <property type="entry name" value="LRR_dom_sf"/>
</dbReference>
<comment type="caution">
    <text evidence="1">The sequence shown here is derived from an EMBL/GenBank/DDBJ whole genome shotgun (WGS) entry which is preliminary data.</text>
</comment>
<dbReference type="Proteomes" id="UP000521943">
    <property type="component" value="Unassembled WGS sequence"/>
</dbReference>
<accession>A0A8H6M590</accession>
<sequence length="339" mass="38796">MNHTTATTRVLLVPELFDMVIQDMDQSTLTKAARVNKHWSGAALACLWESQVDLKPLFNLLATKGYELKDNKLVRESTLPLRSTLLTPSLHSTPYSTHVFKGLPTEQSWRRFFEYSRRIKSLRIDDTEERDTFLLDTFARLRPFHIGENGNLFPSLRSLRWTGATETSLLHRSVLFMHPGIRKFHVTLPSSYVHTLPGDALRQYVDHVIGRMPNIAHLAVIMKGYAAVVEPSVLQLIKGYTKTLETLEVPKYWTSSALIEILSSLPRFRNLQIRTSEKSVGVYDPARRFKPSLLPNVASWPSLEKLHLSAPYGEVTDFLRRNTLPPSVVELFIYTPRQE</sequence>
<keyword evidence="2" id="KW-1185">Reference proteome</keyword>
<name>A0A8H6M590_9AGAR</name>
<protein>
    <recommendedName>
        <fullName evidence="3">F-box domain-containing protein</fullName>
    </recommendedName>
</protein>
<dbReference type="EMBL" id="JACGCI010000047">
    <property type="protein sequence ID" value="KAF6751922.1"/>
    <property type="molecule type" value="Genomic_DNA"/>
</dbReference>
<proteinExistence type="predicted"/>
<dbReference type="AlphaFoldDB" id="A0A8H6M590"/>
<feature type="non-terminal residue" evidence="1">
    <location>
        <position position="1"/>
    </location>
</feature>